<reference evidence="2 3" key="1">
    <citation type="submission" date="2018-05" db="EMBL/GenBank/DDBJ databases">
        <title>Evolution of GPA BGCs.</title>
        <authorList>
            <person name="Waglechner N."/>
            <person name="Wright G.D."/>
        </authorList>
    </citation>
    <scope>NUCLEOTIDE SEQUENCE [LARGE SCALE GENOMIC DNA]</scope>
    <source>
        <strain evidence="2 3">DSM 5908</strain>
    </source>
</reference>
<dbReference type="GO" id="GO:0003677">
    <property type="term" value="F:DNA binding"/>
    <property type="evidence" value="ECO:0007669"/>
    <property type="project" value="InterPro"/>
</dbReference>
<evidence type="ECO:0000313" key="2">
    <source>
        <dbReference type="EMBL" id="RSM34982.1"/>
    </source>
</evidence>
<organism evidence="2 3">
    <name type="scientific">Amycolatopsis balhimycina DSM 5908</name>
    <dbReference type="NCBI Taxonomy" id="1081091"/>
    <lineage>
        <taxon>Bacteria</taxon>
        <taxon>Bacillati</taxon>
        <taxon>Actinomycetota</taxon>
        <taxon>Actinomycetes</taxon>
        <taxon>Pseudonocardiales</taxon>
        <taxon>Pseudonocardiaceae</taxon>
        <taxon>Amycolatopsis</taxon>
    </lineage>
</organism>
<dbReference type="AlphaFoldDB" id="A0A428VW53"/>
<keyword evidence="3" id="KW-1185">Reference proteome</keyword>
<dbReference type="SMART" id="SM00530">
    <property type="entry name" value="HTH_XRE"/>
    <property type="match status" value="1"/>
</dbReference>
<sequence>MQASARQRPVGELLRQWRDRRRISQLDLAISADISTRHLSFVETGRSKPSRDMVLRLGEHLDVPLRERNRLLLAAGYAPAYTENALPDPGMSAVREAVRQLLASHEPYPAAVADRNWDLVDANAGTGLFVAGIAPELTTNVLRATLHPEGMAPHILNLGEWRAHLLGRLRRQVSQTADAGLAELLDELRGYPCDQPVPEVEVPGPGDIFVPLRFRHEGADLTFFSTVATFGTPLDVTVAELMIESFFPADQRTAAYLRERAARVG</sequence>
<dbReference type="OrthoDB" id="2959414at2"/>
<dbReference type="PROSITE" id="PS50943">
    <property type="entry name" value="HTH_CROC1"/>
    <property type="match status" value="1"/>
</dbReference>
<dbReference type="EMBL" id="QHHU01000119">
    <property type="protein sequence ID" value="RSM34982.1"/>
    <property type="molecule type" value="Genomic_DNA"/>
</dbReference>
<dbReference type="InterPro" id="IPR010982">
    <property type="entry name" value="Lambda_DNA-bd_dom_sf"/>
</dbReference>
<dbReference type="SUPFAM" id="SSF47413">
    <property type="entry name" value="lambda repressor-like DNA-binding domains"/>
    <property type="match status" value="1"/>
</dbReference>
<name>A0A428VW53_AMYBA</name>
<gene>
    <name evidence="2" type="ORF">DMA12_46085</name>
</gene>
<accession>A0A428VW53</accession>
<dbReference type="InterPro" id="IPR001387">
    <property type="entry name" value="Cro/C1-type_HTH"/>
</dbReference>
<dbReference type="Proteomes" id="UP000286716">
    <property type="component" value="Unassembled WGS sequence"/>
</dbReference>
<dbReference type="Pfam" id="PF17765">
    <property type="entry name" value="MLTR_LBD"/>
    <property type="match status" value="1"/>
</dbReference>
<dbReference type="InterPro" id="IPR041413">
    <property type="entry name" value="MLTR_LBD"/>
</dbReference>
<dbReference type="Gene3D" id="1.10.260.40">
    <property type="entry name" value="lambda repressor-like DNA-binding domains"/>
    <property type="match status" value="1"/>
</dbReference>
<dbReference type="CDD" id="cd00093">
    <property type="entry name" value="HTH_XRE"/>
    <property type="match status" value="1"/>
</dbReference>
<dbReference type="Pfam" id="PF13560">
    <property type="entry name" value="HTH_31"/>
    <property type="match status" value="1"/>
</dbReference>
<dbReference type="PANTHER" id="PTHR35010">
    <property type="entry name" value="BLL4672 PROTEIN-RELATED"/>
    <property type="match status" value="1"/>
</dbReference>
<proteinExistence type="predicted"/>
<dbReference type="Gene3D" id="3.30.450.180">
    <property type="match status" value="1"/>
</dbReference>
<protein>
    <submittedName>
        <fullName evidence="2">XRE family transcriptional regulator</fullName>
    </submittedName>
</protein>
<feature type="domain" description="HTH cro/C1-type" evidence="1">
    <location>
        <begin position="14"/>
        <end position="68"/>
    </location>
</feature>
<comment type="caution">
    <text evidence="2">The sequence shown here is derived from an EMBL/GenBank/DDBJ whole genome shotgun (WGS) entry which is preliminary data.</text>
</comment>
<evidence type="ECO:0000313" key="3">
    <source>
        <dbReference type="Proteomes" id="UP000286716"/>
    </source>
</evidence>
<evidence type="ECO:0000259" key="1">
    <source>
        <dbReference type="PROSITE" id="PS50943"/>
    </source>
</evidence>
<dbReference type="PANTHER" id="PTHR35010:SF4">
    <property type="entry name" value="BLL5781 PROTEIN"/>
    <property type="match status" value="1"/>
</dbReference>